<evidence type="ECO:0000256" key="3">
    <source>
        <dbReference type="ARBA" id="ARBA00022917"/>
    </source>
</evidence>
<dbReference type="EMBL" id="HBIN01028559">
    <property type="protein sequence ID" value="CAE0449474.1"/>
    <property type="molecule type" value="Transcribed_RNA"/>
</dbReference>
<dbReference type="SMART" id="SM00888">
    <property type="entry name" value="EF1_GNE"/>
    <property type="match status" value="1"/>
</dbReference>
<evidence type="ECO:0000259" key="4">
    <source>
        <dbReference type="SMART" id="SM00888"/>
    </source>
</evidence>
<evidence type="ECO:0000256" key="1">
    <source>
        <dbReference type="ARBA" id="ARBA00007411"/>
    </source>
</evidence>
<dbReference type="GO" id="GO:0003746">
    <property type="term" value="F:translation elongation factor activity"/>
    <property type="evidence" value="ECO:0007669"/>
    <property type="project" value="UniProtKB-KW"/>
</dbReference>
<keyword evidence="3" id="KW-0648">Protein biosynthesis</keyword>
<dbReference type="InterPro" id="IPR014717">
    <property type="entry name" value="Transl_elong_EF1B/ribsomal_bS6"/>
</dbReference>
<dbReference type="InterPro" id="IPR014038">
    <property type="entry name" value="EF1B_bsu/dsu_GNE"/>
</dbReference>
<dbReference type="Pfam" id="PF00736">
    <property type="entry name" value="EF1_GNE"/>
    <property type="match status" value="1"/>
</dbReference>
<proteinExistence type="inferred from homology"/>
<reference evidence="5" key="1">
    <citation type="submission" date="2021-01" db="EMBL/GenBank/DDBJ databases">
        <authorList>
            <person name="Corre E."/>
            <person name="Pelletier E."/>
            <person name="Niang G."/>
            <person name="Scheremetjew M."/>
            <person name="Finn R."/>
            <person name="Kale V."/>
            <person name="Holt S."/>
            <person name="Cochrane G."/>
            <person name="Meng A."/>
            <person name="Brown T."/>
            <person name="Cohen L."/>
        </authorList>
    </citation>
    <scope>NUCLEOTIDE SEQUENCE</scope>
    <source>
        <strain evidence="5">GSBS06</strain>
    </source>
</reference>
<organism evidence="5">
    <name type="scientific">Aplanochytrium stocchinoi</name>
    <dbReference type="NCBI Taxonomy" id="215587"/>
    <lineage>
        <taxon>Eukaryota</taxon>
        <taxon>Sar</taxon>
        <taxon>Stramenopiles</taxon>
        <taxon>Bigyra</taxon>
        <taxon>Labyrinthulomycetes</taxon>
        <taxon>Thraustochytrida</taxon>
        <taxon>Thraustochytriidae</taxon>
        <taxon>Aplanochytrium</taxon>
    </lineage>
</organism>
<gene>
    <name evidence="5" type="ORF">ASTO00021_LOCUS19447</name>
</gene>
<comment type="similarity">
    <text evidence="1">Belongs to the EF-1-beta/EF-1-delta family.</text>
</comment>
<evidence type="ECO:0000313" key="5">
    <source>
        <dbReference type="EMBL" id="CAE0449474.1"/>
    </source>
</evidence>
<dbReference type="Gene3D" id="3.30.70.60">
    <property type="match status" value="1"/>
</dbReference>
<sequence length="144" mass="16032">MAGSTFKNVHEMWHAIRTGGKNVTELEKEKKILEAKLAGAEHEKQAKTLIVLEIYPTVEDKTDVSSESYDLAVLANGIKQMEHVGIHNWGEETKIEDVAFGIKKLTLSVTVYNTLVGVDDLFQMINKKYGNVVKSIEVVAMSKV</sequence>
<name>A0A7S3PT71_9STRA</name>
<dbReference type="AlphaFoldDB" id="A0A7S3PT71"/>
<accession>A0A7S3PT71</accession>
<dbReference type="InterPro" id="IPR036219">
    <property type="entry name" value="eEF-1beta-like_sf"/>
</dbReference>
<keyword evidence="2" id="KW-0251">Elongation factor</keyword>
<protein>
    <recommendedName>
        <fullName evidence="4">Translation elongation factor EF1B beta/delta subunit guanine nucleotide exchange domain-containing protein</fullName>
    </recommendedName>
</protein>
<feature type="domain" description="Translation elongation factor EF1B beta/delta subunit guanine nucleotide exchange" evidence="4">
    <location>
        <begin position="47"/>
        <end position="144"/>
    </location>
</feature>
<evidence type="ECO:0000256" key="2">
    <source>
        <dbReference type="ARBA" id="ARBA00022768"/>
    </source>
</evidence>
<dbReference type="SUPFAM" id="SSF54984">
    <property type="entry name" value="eEF-1beta-like"/>
    <property type="match status" value="1"/>
</dbReference>